<feature type="compositionally biased region" description="Low complexity" evidence="1">
    <location>
        <begin position="330"/>
        <end position="340"/>
    </location>
</feature>
<feature type="region of interest" description="Disordered" evidence="1">
    <location>
        <begin position="327"/>
        <end position="354"/>
    </location>
</feature>
<feature type="domain" description="Transposase (putative) gypsy type" evidence="2">
    <location>
        <begin position="45"/>
        <end position="96"/>
    </location>
</feature>
<accession>A0AAD8TIC0</accession>
<reference evidence="3" key="1">
    <citation type="submission" date="2023-07" db="EMBL/GenBank/DDBJ databases">
        <title>A chromosome-level genome assembly of Lolium multiflorum.</title>
        <authorList>
            <person name="Chen Y."/>
            <person name="Copetti D."/>
            <person name="Kolliker R."/>
            <person name="Studer B."/>
        </authorList>
    </citation>
    <scope>NUCLEOTIDE SEQUENCE</scope>
    <source>
        <strain evidence="3">02402/16</strain>
        <tissue evidence="3">Leaf</tissue>
    </source>
</reference>
<sequence>MAIRAPPPPAPRLALAKSCIADATSLRKARHIGTSKTNEWGATKMFFTAILEHYQVSVIHLHPNCITMLAIFAFWREAFVGISPSIALFCSYYSLHLTDPMESLGCLSFIHVPGRAFAPMSRLRLLPQFRGGWLFVDVRRIPHYDIPSTLPTRRRNWESVHLSPSGMEAREERIYDLEAMRLKGEMVAAEFLRQRVAPLQQHYAGMWALNSSSASLLLELALLPPDAVAAAVRLLLGVEQVPPLPPMATPLYDVPEEENTLARMPHFDQWGPCPLGTVRDNPSPFLMIGEEVSELEDEGIDPLQANVNPRAGGTLSCSSLGLLRRRVKASTPPSFGSPTTPHGPSPLHPRGGLS</sequence>
<dbReference type="InterPro" id="IPR007321">
    <property type="entry name" value="Transposase_28"/>
</dbReference>
<evidence type="ECO:0000259" key="2">
    <source>
        <dbReference type="Pfam" id="PF04195"/>
    </source>
</evidence>
<dbReference type="PANTHER" id="PTHR33026">
    <property type="entry name" value="OS06G0360600 PROTEIN"/>
    <property type="match status" value="1"/>
</dbReference>
<dbReference type="EMBL" id="JAUUTY010000002">
    <property type="protein sequence ID" value="KAK1682181.1"/>
    <property type="molecule type" value="Genomic_DNA"/>
</dbReference>
<dbReference type="AlphaFoldDB" id="A0AAD8TIC0"/>
<evidence type="ECO:0000256" key="1">
    <source>
        <dbReference type="SAM" id="MobiDB-lite"/>
    </source>
</evidence>
<name>A0AAD8TIC0_LOLMU</name>
<keyword evidence="4" id="KW-1185">Reference proteome</keyword>
<protein>
    <recommendedName>
        <fullName evidence="2">Transposase (putative) gypsy type domain-containing protein</fullName>
    </recommendedName>
</protein>
<dbReference type="Proteomes" id="UP001231189">
    <property type="component" value="Unassembled WGS sequence"/>
</dbReference>
<gene>
    <name evidence="3" type="ORF">QYE76_043029</name>
</gene>
<evidence type="ECO:0000313" key="3">
    <source>
        <dbReference type="EMBL" id="KAK1682181.1"/>
    </source>
</evidence>
<proteinExistence type="predicted"/>
<organism evidence="3 4">
    <name type="scientific">Lolium multiflorum</name>
    <name type="common">Italian ryegrass</name>
    <name type="synonym">Lolium perenne subsp. multiflorum</name>
    <dbReference type="NCBI Taxonomy" id="4521"/>
    <lineage>
        <taxon>Eukaryota</taxon>
        <taxon>Viridiplantae</taxon>
        <taxon>Streptophyta</taxon>
        <taxon>Embryophyta</taxon>
        <taxon>Tracheophyta</taxon>
        <taxon>Spermatophyta</taxon>
        <taxon>Magnoliopsida</taxon>
        <taxon>Liliopsida</taxon>
        <taxon>Poales</taxon>
        <taxon>Poaceae</taxon>
        <taxon>BOP clade</taxon>
        <taxon>Pooideae</taxon>
        <taxon>Poodae</taxon>
        <taxon>Poeae</taxon>
        <taxon>Poeae Chloroplast Group 2 (Poeae type)</taxon>
        <taxon>Loliodinae</taxon>
        <taxon>Loliinae</taxon>
        <taxon>Lolium</taxon>
    </lineage>
</organism>
<evidence type="ECO:0000313" key="4">
    <source>
        <dbReference type="Proteomes" id="UP001231189"/>
    </source>
</evidence>
<comment type="caution">
    <text evidence="3">The sequence shown here is derived from an EMBL/GenBank/DDBJ whole genome shotgun (WGS) entry which is preliminary data.</text>
</comment>
<dbReference type="PANTHER" id="PTHR33026:SF7">
    <property type="entry name" value="OS03G0100275 PROTEIN"/>
    <property type="match status" value="1"/>
</dbReference>
<dbReference type="Pfam" id="PF04195">
    <property type="entry name" value="Transposase_28"/>
    <property type="match status" value="1"/>
</dbReference>